<feature type="compositionally biased region" description="Acidic residues" evidence="1">
    <location>
        <begin position="174"/>
        <end position="187"/>
    </location>
</feature>
<dbReference type="Pfam" id="PF10217">
    <property type="entry name" value="DUF2039"/>
    <property type="match status" value="1"/>
</dbReference>
<dbReference type="Proteomes" id="UP001153636">
    <property type="component" value="Chromosome 17"/>
</dbReference>
<feature type="region of interest" description="Disordered" evidence="1">
    <location>
        <begin position="1"/>
        <end position="22"/>
    </location>
</feature>
<protein>
    <submittedName>
        <fullName evidence="2">Uncharacterized protein</fullName>
    </submittedName>
</protein>
<name>A0A9P0CT39_9CUCU</name>
<dbReference type="PANTHER" id="PTHR22876">
    <property type="entry name" value="ZGC:101016"/>
    <property type="match status" value="1"/>
</dbReference>
<evidence type="ECO:0000313" key="2">
    <source>
        <dbReference type="EMBL" id="CAH1104559.1"/>
    </source>
</evidence>
<evidence type="ECO:0000313" key="3">
    <source>
        <dbReference type="Proteomes" id="UP001153636"/>
    </source>
</evidence>
<dbReference type="AlphaFoldDB" id="A0A9P0CT39"/>
<reference evidence="2" key="1">
    <citation type="submission" date="2022-01" db="EMBL/GenBank/DDBJ databases">
        <authorList>
            <person name="King R."/>
        </authorList>
    </citation>
    <scope>NUCLEOTIDE SEQUENCE</scope>
</reference>
<keyword evidence="3" id="KW-1185">Reference proteome</keyword>
<feature type="compositionally biased region" description="Acidic residues" evidence="1">
    <location>
        <begin position="149"/>
        <end position="158"/>
    </location>
</feature>
<dbReference type="InterPro" id="IPR019351">
    <property type="entry name" value="DUF2039"/>
</dbReference>
<dbReference type="EMBL" id="OV651829">
    <property type="protein sequence ID" value="CAH1104559.1"/>
    <property type="molecule type" value="Genomic_DNA"/>
</dbReference>
<gene>
    <name evidence="2" type="ORF">PSYICH_LOCUS5421</name>
</gene>
<feature type="region of interest" description="Disordered" evidence="1">
    <location>
        <begin position="143"/>
        <end position="226"/>
    </location>
</feature>
<dbReference type="PANTHER" id="PTHR22876:SF5">
    <property type="entry name" value="CHROMOSOME 9 OPEN READING FRAME 85"/>
    <property type="match status" value="1"/>
</dbReference>
<evidence type="ECO:0000256" key="1">
    <source>
        <dbReference type="SAM" id="MobiDB-lite"/>
    </source>
</evidence>
<organism evidence="2 3">
    <name type="scientific">Psylliodes chrysocephalus</name>
    <dbReference type="NCBI Taxonomy" id="3402493"/>
    <lineage>
        <taxon>Eukaryota</taxon>
        <taxon>Metazoa</taxon>
        <taxon>Ecdysozoa</taxon>
        <taxon>Arthropoda</taxon>
        <taxon>Hexapoda</taxon>
        <taxon>Insecta</taxon>
        <taxon>Pterygota</taxon>
        <taxon>Neoptera</taxon>
        <taxon>Endopterygota</taxon>
        <taxon>Coleoptera</taxon>
        <taxon>Polyphaga</taxon>
        <taxon>Cucujiformia</taxon>
        <taxon>Chrysomeloidea</taxon>
        <taxon>Chrysomelidae</taxon>
        <taxon>Galerucinae</taxon>
        <taxon>Alticini</taxon>
        <taxon>Psylliodes</taxon>
    </lineage>
</organism>
<proteinExistence type="predicted"/>
<feature type="compositionally biased region" description="Basic and acidic residues" evidence="1">
    <location>
        <begin position="188"/>
        <end position="216"/>
    </location>
</feature>
<dbReference type="OrthoDB" id="250548at2759"/>
<feature type="compositionally biased region" description="Basic and acidic residues" evidence="1">
    <location>
        <begin position="159"/>
        <end position="169"/>
    </location>
</feature>
<sequence length="226" mass="26368">MSSEKGNVARTRPQKHKNRGVFKNNLHDTNHVTKMINSIQVSHVCERCKDIIEWKIKYKKYKPLSQAKTCVKCNLKTVKRAYHVMCAECGKKLGLCTKCCQKKDVVVPPVTVNKFELDLELKAILSSLAERRRRTFLRYMDKKRKQKEETEEPNTTEEEDRKDLLDKLKSLQIMDDDDDEDDDDDCDDDHHHPFDTDSSPSEHVDDDDLDKHHDRPIGCPNDVVFI</sequence>
<accession>A0A9P0CT39</accession>